<dbReference type="AlphaFoldDB" id="A0ABD1B9B8"/>
<accession>A0ABD1B9B8</accession>
<proteinExistence type="predicted"/>
<dbReference type="InterPro" id="IPR001810">
    <property type="entry name" value="F-box_dom"/>
</dbReference>
<evidence type="ECO:0000313" key="3">
    <source>
        <dbReference type="Proteomes" id="UP001558713"/>
    </source>
</evidence>
<dbReference type="PANTHER" id="PTHR44259">
    <property type="entry name" value="OS07G0183000 PROTEIN-RELATED"/>
    <property type="match status" value="1"/>
</dbReference>
<evidence type="ECO:0000259" key="1">
    <source>
        <dbReference type="SMART" id="SM00256"/>
    </source>
</evidence>
<dbReference type="InterPro" id="IPR050942">
    <property type="entry name" value="F-box_BR-signaling"/>
</dbReference>
<organism evidence="2 3">
    <name type="scientific">Cardamine amara subsp. amara</name>
    <dbReference type="NCBI Taxonomy" id="228776"/>
    <lineage>
        <taxon>Eukaryota</taxon>
        <taxon>Viridiplantae</taxon>
        <taxon>Streptophyta</taxon>
        <taxon>Embryophyta</taxon>
        <taxon>Tracheophyta</taxon>
        <taxon>Spermatophyta</taxon>
        <taxon>Magnoliopsida</taxon>
        <taxon>eudicotyledons</taxon>
        <taxon>Gunneridae</taxon>
        <taxon>Pentapetalae</taxon>
        <taxon>rosids</taxon>
        <taxon>malvids</taxon>
        <taxon>Brassicales</taxon>
        <taxon>Brassicaceae</taxon>
        <taxon>Cardamineae</taxon>
        <taxon>Cardamine</taxon>
    </lineage>
</organism>
<dbReference type="SMART" id="SM00256">
    <property type="entry name" value="FBOX"/>
    <property type="match status" value="1"/>
</dbReference>
<feature type="domain" description="F-box" evidence="1">
    <location>
        <begin position="25"/>
        <end position="65"/>
    </location>
</feature>
<name>A0ABD1B9B8_CARAN</name>
<reference evidence="2 3" key="1">
    <citation type="submission" date="2024-04" db="EMBL/GenBank/DDBJ databases">
        <title>Genome assembly C_amara_ONT_v2.</title>
        <authorList>
            <person name="Yant L."/>
            <person name="Moore C."/>
            <person name="Slenker M."/>
        </authorList>
    </citation>
    <scope>NUCLEOTIDE SEQUENCE [LARGE SCALE GENOMIC DNA]</scope>
    <source>
        <tissue evidence="2">Leaf</tissue>
    </source>
</reference>
<dbReference type="SUPFAM" id="SSF81383">
    <property type="entry name" value="F-box domain"/>
    <property type="match status" value="1"/>
</dbReference>
<dbReference type="Pfam" id="PF03478">
    <property type="entry name" value="Beta-prop_KIB1-4"/>
    <property type="match status" value="1"/>
</dbReference>
<protein>
    <submittedName>
        <fullName evidence="2">F-box protein</fullName>
    </submittedName>
</protein>
<dbReference type="Pfam" id="PF00646">
    <property type="entry name" value="F-box"/>
    <property type="match status" value="1"/>
</dbReference>
<dbReference type="InterPro" id="IPR005174">
    <property type="entry name" value="KIB1-4_b-propeller"/>
</dbReference>
<dbReference type="InterPro" id="IPR036047">
    <property type="entry name" value="F-box-like_dom_sf"/>
</dbReference>
<dbReference type="Gene3D" id="1.20.1280.50">
    <property type="match status" value="1"/>
</dbReference>
<dbReference type="EMBL" id="JBANAX010000290">
    <property type="protein sequence ID" value="KAL1215183.1"/>
    <property type="molecule type" value="Genomic_DNA"/>
</dbReference>
<keyword evidence="3" id="KW-1185">Reference proteome</keyword>
<dbReference type="Proteomes" id="UP001558713">
    <property type="component" value="Unassembled WGS sequence"/>
</dbReference>
<dbReference type="PANTHER" id="PTHR44259:SF15">
    <property type="entry name" value="F-BOX PROTEIN KIB2-RELATED"/>
    <property type="match status" value="1"/>
</dbReference>
<dbReference type="SUPFAM" id="SSF82171">
    <property type="entry name" value="DPP6 N-terminal domain-like"/>
    <property type="match status" value="1"/>
</dbReference>
<comment type="caution">
    <text evidence="2">The sequence shown here is derived from an EMBL/GenBank/DDBJ whole genome shotgun (WGS) entry which is preliminary data.</text>
</comment>
<gene>
    <name evidence="2" type="ORF">V5N11_016951</name>
</gene>
<evidence type="ECO:0000313" key="2">
    <source>
        <dbReference type="EMBL" id="KAL1215183.1"/>
    </source>
</evidence>
<sequence>MTFIVRLRMDQSKKKRNRNPNWSELCPDLLRCVFKRLSFIALNRAKLVCSSWHSASKHCVPTSNQIPWLILFPNNEEEPNNSRCVLFVPEDKDKVYTSRHLGVDFVQSRCLRICGSWLLMLNLLQDLYILNPLTGERIDLPDTHNFRQYNRAYFWIDSKTKDYLVIMMQSTLSVFTKKGDNKWHDTTLLGWYKDFIYSHKDQKLYLDQEHISVWDFSGHNPRRDGYLDSIWFNHYDFPSWLNEKGEELYWDKLLDFRTRIALTVSGDVLHVACIVQRCKTWHFRLYKTNHMERKWVKLDSLGDEALIYDMGVTVVANGIPWIKRNSIYFSGLDHGRKDPHHIFVYDLTSQKMEPLPQCLFSSVQFSDARWFFPC</sequence>